<dbReference type="EMBL" id="FWEV01000164">
    <property type="protein sequence ID" value="SLM30813.1"/>
    <property type="molecule type" value="Genomic_DNA"/>
</dbReference>
<dbReference type="GO" id="GO:0016798">
    <property type="term" value="F:hydrolase activity, acting on glycosyl bonds"/>
    <property type="evidence" value="ECO:0007669"/>
    <property type="project" value="UniProtKB-KW"/>
</dbReference>
<feature type="binding site" evidence="1">
    <location>
        <position position="221"/>
    </location>
    <ligand>
        <name>Mg(2+)</name>
        <dbReference type="ChEBI" id="CHEBI:18420"/>
        <label>1</label>
    </ligand>
</feature>
<evidence type="ECO:0000256" key="1">
    <source>
        <dbReference type="PIRSR" id="PIRSR605502-1"/>
    </source>
</evidence>
<evidence type="ECO:0000256" key="2">
    <source>
        <dbReference type="SAM" id="MobiDB-lite"/>
    </source>
</evidence>
<dbReference type="InterPro" id="IPR036705">
    <property type="entry name" value="Ribosyl_crysJ1_sf"/>
</dbReference>
<name>A0A1W1HEF8_9BACT</name>
<dbReference type="InterPro" id="IPR005502">
    <property type="entry name" value="Ribosyl_crysJ1"/>
</dbReference>
<reference evidence="3 4" key="1">
    <citation type="submission" date="2017-03" db="EMBL/GenBank/DDBJ databases">
        <authorList>
            <person name="Afonso C.L."/>
            <person name="Miller P.J."/>
            <person name="Scott M.A."/>
            <person name="Spackman E."/>
            <person name="Goraichik I."/>
            <person name="Dimitrov K.M."/>
            <person name="Suarez D.L."/>
            <person name="Swayne D.E."/>
        </authorList>
    </citation>
    <scope>NUCLEOTIDE SEQUENCE [LARGE SCALE GENOMIC DNA]</scope>
    <source>
        <strain evidence="3">PRJEB14757</strain>
    </source>
</reference>
<feature type="binding site" evidence="1">
    <location>
        <position position="396"/>
    </location>
    <ligand>
        <name>Mg(2+)</name>
        <dbReference type="ChEBI" id="CHEBI:18420"/>
        <label>1</label>
    </ligand>
</feature>
<protein>
    <submittedName>
        <fullName evidence="3">ADP-ribosylglycohydrolase (Modular protein)</fullName>
        <ecNumber evidence="3">3.2.-.-</ecNumber>
    </submittedName>
</protein>
<feature type="binding site" evidence="1">
    <location>
        <position position="397"/>
    </location>
    <ligand>
        <name>Mg(2+)</name>
        <dbReference type="ChEBI" id="CHEBI:18420"/>
        <label>1</label>
    </ligand>
</feature>
<accession>A0A1W1HEF8</accession>
<keyword evidence="4" id="KW-1185">Reference proteome</keyword>
<dbReference type="InterPro" id="IPR050792">
    <property type="entry name" value="ADP-ribosylglycohydrolase"/>
</dbReference>
<keyword evidence="1" id="KW-0479">Metal-binding</keyword>
<evidence type="ECO:0000313" key="4">
    <source>
        <dbReference type="Proteomes" id="UP000191931"/>
    </source>
</evidence>
<feature type="binding site" evidence="1">
    <location>
        <position position="394"/>
    </location>
    <ligand>
        <name>Mg(2+)</name>
        <dbReference type="ChEBI" id="CHEBI:18420"/>
        <label>1</label>
    </ligand>
</feature>
<feature type="binding site" evidence="1">
    <location>
        <position position="222"/>
    </location>
    <ligand>
        <name>Mg(2+)</name>
        <dbReference type="ChEBI" id="CHEBI:18420"/>
        <label>1</label>
    </ligand>
</feature>
<feature type="region of interest" description="Disordered" evidence="2">
    <location>
        <begin position="466"/>
        <end position="488"/>
    </location>
</feature>
<keyword evidence="1" id="KW-0460">Magnesium</keyword>
<dbReference type="Pfam" id="PF03747">
    <property type="entry name" value="ADP_ribosyl_GH"/>
    <property type="match status" value="1"/>
</dbReference>
<dbReference type="EC" id="3.2.-.-" evidence="3"/>
<keyword evidence="3" id="KW-0378">Hydrolase</keyword>
<dbReference type="Gene3D" id="1.10.4080.10">
    <property type="entry name" value="ADP-ribosylation/Crystallin J1"/>
    <property type="match status" value="1"/>
</dbReference>
<gene>
    <name evidence="3" type="ORF">MTBBW1_2460001</name>
</gene>
<dbReference type="GO" id="GO:0046872">
    <property type="term" value="F:metal ion binding"/>
    <property type="evidence" value="ECO:0007669"/>
    <property type="project" value="UniProtKB-KW"/>
</dbReference>
<comment type="cofactor">
    <cofactor evidence="1">
        <name>Mg(2+)</name>
        <dbReference type="ChEBI" id="CHEBI:18420"/>
    </cofactor>
    <text evidence="1">Binds 2 magnesium ions per subunit.</text>
</comment>
<organism evidence="3 4">
    <name type="scientific">Desulfamplus magnetovallimortis</name>
    <dbReference type="NCBI Taxonomy" id="1246637"/>
    <lineage>
        <taxon>Bacteria</taxon>
        <taxon>Pseudomonadati</taxon>
        <taxon>Thermodesulfobacteriota</taxon>
        <taxon>Desulfobacteria</taxon>
        <taxon>Desulfobacterales</taxon>
        <taxon>Desulfobacteraceae</taxon>
        <taxon>Desulfamplus</taxon>
    </lineage>
</organism>
<dbReference type="Proteomes" id="UP000191931">
    <property type="component" value="Unassembled WGS sequence"/>
</dbReference>
<evidence type="ECO:0000313" key="3">
    <source>
        <dbReference type="EMBL" id="SLM30813.1"/>
    </source>
</evidence>
<dbReference type="STRING" id="1246637.MTBBW1_2460001"/>
<dbReference type="PANTHER" id="PTHR16222:SF12">
    <property type="entry name" value="ADP-RIBOSYLGLYCOHYDROLASE-RELATED"/>
    <property type="match status" value="1"/>
</dbReference>
<dbReference type="PANTHER" id="PTHR16222">
    <property type="entry name" value="ADP-RIBOSYLGLYCOHYDROLASE"/>
    <property type="match status" value="1"/>
</dbReference>
<dbReference type="SUPFAM" id="SSF101478">
    <property type="entry name" value="ADP-ribosylglycohydrolase"/>
    <property type="match status" value="1"/>
</dbReference>
<dbReference type="AlphaFoldDB" id="A0A1W1HEF8"/>
<sequence length="517" mass="58527">MSPYLTPDEGLQAVFKYSEYYEKPITTETAIQINQLCQSDPFFISCVMANEFHGKDLTTRQSVIDTVNYEISDRKSEMSMTWGEYIELTLQRVNDIHAKKILLHMSKHADRDWTPKELKDTLKLDLDLKGIQHRLRTLVKADLLTEGISDIDYRGLKDGTLYLILRNRFEKEISSFEPDLKKQFKGIFIGSILGDIAGSIYEGNPINSKLFPLFGGKSDFTDDTVLTIAVAFSLLTGVDYLLSYKYFARKYTVGFSHQFYLWAHSSSLEPLNSMGNGSAMRVSPVAFAKNSVEEVLGEAKKSSEVTHNHPEGIKGAQATALAVFLARMGKSKKEIKQVITERFQYNLDRTLDEIRPFYYFKATAPDSVPESIIAFLESESVVDAVRKAVSLGGDSDTMACIAGGIAHACYKDIPDDIVAEVKKRLPQEFLMIMEAFEQKFCENRNDWESEELLKLTNEVEQVLAKQNGKTGQISEGDRDNQENEPFFSMDWEKNAEISPAPVVRNDIEFDPKKYGLE</sequence>
<keyword evidence="3" id="KW-0326">Glycosidase</keyword>
<proteinExistence type="predicted"/>
<feature type="binding site" evidence="1">
    <location>
        <position position="223"/>
    </location>
    <ligand>
        <name>Mg(2+)</name>
        <dbReference type="ChEBI" id="CHEBI:18420"/>
        <label>1</label>
    </ligand>
</feature>